<proteinExistence type="predicted"/>
<protein>
    <recommendedName>
        <fullName evidence="4">Prepilin-type N-terminal cleavage/methylation domain-containing protein</fullName>
    </recommendedName>
</protein>
<evidence type="ECO:0000256" key="1">
    <source>
        <dbReference type="SAM" id="Phobius"/>
    </source>
</evidence>
<evidence type="ECO:0000313" key="2">
    <source>
        <dbReference type="EMBL" id="OHA41566.1"/>
    </source>
</evidence>
<keyword evidence="1" id="KW-0472">Membrane</keyword>
<dbReference type="Proteomes" id="UP000177269">
    <property type="component" value="Unassembled WGS sequence"/>
</dbReference>
<accession>A0A1G2NZP3</accession>
<gene>
    <name evidence="2" type="ORF">A3G52_02785</name>
</gene>
<name>A0A1G2NZP3_9BACT</name>
<feature type="transmembrane region" description="Helical" evidence="1">
    <location>
        <begin position="21"/>
        <end position="42"/>
    </location>
</feature>
<reference evidence="2 3" key="1">
    <citation type="journal article" date="2016" name="Nat. Commun.">
        <title>Thousands of microbial genomes shed light on interconnected biogeochemical processes in an aquifer system.</title>
        <authorList>
            <person name="Anantharaman K."/>
            <person name="Brown C.T."/>
            <person name="Hug L.A."/>
            <person name="Sharon I."/>
            <person name="Castelle C.J."/>
            <person name="Probst A.J."/>
            <person name="Thomas B.C."/>
            <person name="Singh A."/>
            <person name="Wilkins M.J."/>
            <person name="Karaoz U."/>
            <person name="Brodie E.L."/>
            <person name="Williams K.H."/>
            <person name="Hubbard S.S."/>
            <person name="Banfield J.F."/>
        </authorList>
    </citation>
    <scope>NUCLEOTIDE SEQUENCE [LARGE SCALE GENOMIC DNA]</scope>
</reference>
<comment type="caution">
    <text evidence="2">The sequence shown here is derived from an EMBL/GenBank/DDBJ whole genome shotgun (WGS) entry which is preliminary data.</text>
</comment>
<dbReference type="EMBL" id="MHSK01000031">
    <property type="protein sequence ID" value="OHA41566.1"/>
    <property type="molecule type" value="Genomic_DNA"/>
</dbReference>
<dbReference type="AlphaFoldDB" id="A0A1G2NZP3"/>
<evidence type="ECO:0000313" key="3">
    <source>
        <dbReference type="Proteomes" id="UP000177269"/>
    </source>
</evidence>
<evidence type="ECO:0008006" key="4">
    <source>
        <dbReference type="Google" id="ProtNLM"/>
    </source>
</evidence>
<keyword evidence="1" id="KW-1133">Transmembrane helix</keyword>
<sequence length="166" mass="18420">MGLRTKITNTYKKSGLALVEAVVAVSILLIIFVGVISAYNYYLYLSINNIPLVKAAYLAEEGVEAVKIFRDLSWNDNVATLGNGTGYHLIFNAGSYEATTTVLMIDGQYSRMLYLEEVRRNADKDISDSGDVDDNIRKVTIAVSWQDGRGTTTKKISTYVTNLFKN</sequence>
<keyword evidence="1" id="KW-0812">Transmembrane</keyword>
<organism evidence="2 3">
    <name type="scientific">Candidatus Taylorbacteria bacterium RIFCSPLOWO2_12_FULL_43_20</name>
    <dbReference type="NCBI Taxonomy" id="1802332"/>
    <lineage>
        <taxon>Bacteria</taxon>
        <taxon>Candidatus Tayloriibacteriota</taxon>
    </lineage>
</organism>